<sequence length="245" mass="27607">MSTARTPIKNVAEDKSANGEKNTDPASSNPEKDPKTKVYTPSCSTSRQKVEELSRSSEASETTSEDESPTSEPTTPEFNLKGASGEQLLACMSAIRQRLQEMSFCPMPYPTFNGTGDAAAWLRSYKKAANFNKISTDDKLDRVGASLEGDASAWYHRTGWHATSWEEFEVEFKRRFIDEKAIRNRARKQLATMTKDPDMKYVHHLSHVLECCYEIDPEMSHENIIEKCLKTLSHEDIRSFAAAQP</sequence>
<dbReference type="Proteomes" id="UP000694867">
    <property type="component" value="Unplaced"/>
</dbReference>
<reference evidence="3" key="1">
    <citation type="submission" date="2025-08" db="UniProtKB">
        <authorList>
            <consortium name="RefSeq"/>
        </authorList>
    </citation>
    <scope>IDENTIFICATION</scope>
</reference>
<accession>A0AAJ7L877</accession>
<keyword evidence="2" id="KW-1185">Reference proteome</keyword>
<name>A0AAJ7L877_9ACAR</name>
<evidence type="ECO:0000313" key="3">
    <source>
        <dbReference type="RefSeq" id="XP_018497231.1"/>
    </source>
</evidence>
<dbReference type="PANTHER" id="PTHR33194">
    <property type="entry name" value="ZINC KNUCKLE DOMAINCONTAINING PROTEIN"/>
    <property type="match status" value="1"/>
</dbReference>
<evidence type="ECO:0000313" key="2">
    <source>
        <dbReference type="Proteomes" id="UP000694867"/>
    </source>
</evidence>
<dbReference type="PANTHER" id="PTHR33194:SF4">
    <property type="entry name" value="CCHC-TYPE DOMAIN-CONTAINING PROTEIN"/>
    <property type="match status" value="1"/>
</dbReference>
<organism evidence="2 3">
    <name type="scientific">Galendromus occidentalis</name>
    <name type="common">western predatory mite</name>
    <dbReference type="NCBI Taxonomy" id="34638"/>
    <lineage>
        <taxon>Eukaryota</taxon>
        <taxon>Metazoa</taxon>
        <taxon>Ecdysozoa</taxon>
        <taxon>Arthropoda</taxon>
        <taxon>Chelicerata</taxon>
        <taxon>Arachnida</taxon>
        <taxon>Acari</taxon>
        <taxon>Parasitiformes</taxon>
        <taxon>Mesostigmata</taxon>
        <taxon>Gamasina</taxon>
        <taxon>Phytoseioidea</taxon>
        <taxon>Phytoseiidae</taxon>
        <taxon>Typhlodrominae</taxon>
        <taxon>Galendromus</taxon>
    </lineage>
</organism>
<dbReference type="AlphaFoldDB" id="A0AAJ7L877"/>
<feature type="non-terminal residue" evidence="3">
    <location>
        <position position="245"/>
    </location>
</feature>
<proteinExistence type="predicted"/>
<feature type="compositionally biased region" description="Basic and acidic residues" evidence="1">
    <location>
        <begin position="11"/>
        <end position="23"/>
    </location>
</feature>
<dbReference type="RefSeq" id="XP_018497231.1">
    <property type="nucleotide sequence ID" value="XM_018641715.1"/>
</dbReference>
<dbReference type="GeneID" id="108865063"/>
<evidence type="ECO:0000256" key="1">
    <source>
        <dbReference type="SAM" id="MobiDB-lite"/>
    </source>
</evidence>
<gene>
    <name evidence="3" type="primary">LOC108865063</name>
</gene>
<feature type="region of interest" description="Disordered" evidence="1">
    <location>
        <begin position="1"/>
        <end position="82"/>
    </location>
</feature>
<protein>
    <submittedName>
        <fullName evidence="3">Uncharacterized protein LOC108865063</fullName>
    </submittedName>
</protein>
<dbReference type="KEGG" id="goe:108865063"/>